<dbReference type="CDD" id="cd02553">
    <property type="entry name" value="PseudoU_synth_RsuA"/>
    <property type="match status" value="1"/>
</dbReference>
<evidence type="ECO:0000313" key="7">
    <source>
        <dbReference type="EMBL" id="MBK6090075.1"/>
    </source>
</evidence>
<dbReference type="InterPro" id="IPR036986">
    <property type="entry name" value="S4_RNA-bd_sf"/>
</dbReference>
<evidence type="ECO:0000259" key="6">
    <source>
        <dbReference type="SMART" id="SM00363"/>
    </source>
</evidence>
<dbReference type="GO" id="GO:0000455">
    <property type="term" value="P:enzyme-directed rRNA pseudouridine synthesis"/>
    <property type="evidence" value="ECO:0007669"/>
    <property type="project" value="UniProtKB-ARBA"/>
</dbReference>
<dbReference type="CDD" id="cd00165">
    <property type="entry name" value="S4"/>
    <property type="match status" value="1"/>
</dbReference>
<dbReference type="InterPro" id="IPR002942">
    <property type="entry name" value="S4_RNA-bd"/>
</dbReference>
<evidence type="ECO:0000313" key="8">
    <source>
        <dbReference type="Proteomes" id="UP000633365"/>
    </source>
</evidence>
<dbReference type="RefSeq" id="WP_186833740.1">
    <property type="nucleotide sequence ID" value="NZ_JAEQMG010000174.1"/>
</dbReference>
<dbReference type="InterPro" id="IPR020103">
    <property type="entry name" value="PsdUridine_synth_cat_dom_sf"/>
</dbReference>
<protein>
    <recommendedName>
        <fullName evidence="5">Pseudouridine synthase</fullName>
        <ecNumber evidence="5">5.4.99.-</ecNumber>
    </recommendedName>
</protein>
<dbReference type="Proteomes" id="UP000633365">
    <property type="component" value="Unassembled WGS sequence"/>
</dbReference>
<dbReference type="EMBL" id="JAEQMG010000174">
    <property type="protein sequence ID" value="MBK6090075.1"/>
    <property type="molecule type" value="Genomic_DNA"/>
</dbReference>
<dbReference type="InterPro" id="IPR006145">
    <property type="entry name" value="PsdUridine_synth_RsuA/RluA"/>
</dbReference>
<dbReference type="SMART" id="SM00363">
    <property type="entry name" value="S4"/>
    <property type="match status" value="1"/>
</dbReference>
<dbReference type="GO" id="GO:0003723">
    <property type="term" value="F:RNA binding"/>
    <property type="evidence" value="ECO:0007669"/>
    <property type="project" value="UniProtKB-KW"/>
</dbReference>
<reference evidence="7" key="1">
    <citation type="submission" date="2021-01" db="EMBL/GenBank/DDBJ databases">
        <title>Genome public.</title>
        <authorList>
            <person name="Liu C."/>
            <person name="Sun Q."/>
        </authorList>
    </citation>
    <scope>NUCLEOTIDE SEQUENCE</scope>
    <source>
        <strain evidence="7">M6</strain>
    </source>
</reference>
<dbReference type="InterPro" id="IPR050343">
    <property type="entry name" value="RsuA_PseudoU_synthase"/>
</dbReference>
<keyword evidence="3 5" id="KW-0413">Isomerase</keyword>
<dbReference type="Pfam" id="PF01479">
    <property type="entry name" value="S4"/>
    <property type="match status" value="1"/>
</dbReference>
<dbReference type="InterPro" id="IPR018496">
    <property type="entry name" value="PsdUridine_synth_RsuA/RluB_CS"/>
</dbReference>
<dbReference type="GO" id="GO:0120159">
    <property type="term" value="F:rRNA pseudouridine synthase activity"/>
    <property type="evidence" value="ECO:0007669"/>
    <property type="project" value="UniProtKB-ARBA"/>
</dbReference>
<dbReference type="PROSITE" id="PS50889">
    <property type="entry name" value="S4"/>
    <property type="match status" value="1"/>
</dbReference>
<dbReference type="Gene3D" id="3.30.70.580">
    <property type="entry name" value="Pseudouridine synthase I, catalytic domain, N-terminal subdomain"/>
    <property type="match status" value="1"/>
</dbReference>
<organism evidence="7 8">
    <name type="scientific">Ruminococcus difficilis</name>
    <dbReference type="NCBI Taxonomy" id="2763069"/>
    <lineage>
        <taxon>Bacteria</taxon>
        <taxon>Bacillati</taxon>
        <taxon>Bacillota</taxon>
        <taxon>Clostridia</taxon>
        <taxon>Eubacteriales</taxon>
        <taxon>Oscillospiraceae</taxon>
        <taxon>Ruminococcus</taxon>
    </lineage>
</organism>
<dbReference type="NCBIfam" id="TIGR00093">
    <property type="entry name" value="pseudouridine synthase"/>
    <property type="match status" value="1"/>
</dbReference>
<comment type="similarity">
    <text evidence="1 5">Belongs to the pseudouridine synthase RsuA family.</text>
</comment>
<dbReference type="Gene3D" id="3.10.290.10">
    <property type="entry name" value="RNA-binding S4 domain"/>
    <property type="match status" value="1"/>
</dbReference>
<dbReference type="PROSITE" id="PS01149">
    <property type="entry name" value="PSI_RSU"/>
    <property type="match status" value="1"/>
</dbReference>
<sequence length="234" mass="25742">MKERLDKFLSSQTALSRKEAQKAIKEKRALLNGAVIRAADTKVDTEADTVSLDGQPLTYQQYVYYMMDKPEGVVSATKDRDERTVLDLLPPGLYRDGLFPAGRLDKDTTGLLLITDDGDFAHRMLSPKKHVKKRYIATLDREPEDSIIAAFEAGIVLGDGTVCKSGRAELLGGCRVAVTISEGKYHQVKRMFASLGYHVEALRRVRIGNLSLDAGSQPGDIRVLTAEEAAKVFG</sequence>
<gene>
    <name evidence="7" type="ORF">JKK62_15725</name>
</gene>
<dbReference type="InterPro" id="IPR000748">
    <property type="entry name" value="PsdUridine_synth_RsuA/RluB/E/F"/>
</dbReference>
<evidence type="ECO:0000256" key="2">
    <source>
        <dbReference type="ARBA" id="ARBA00022884"/>
    </source>
</evidence>
<dbReference type="SUPFAM" id="SSF55120">
    <property type="entry name" value="Pseudouridine synthase"/>
    <property type="match status" value="1"/>
</dbReference>
<dbReference type="Pfam" id="PF00849">
    <property type="entry name" value="PseudoU_synth_2"/>
    <property type="match status" value="1"/>
</dbReference>
<dbReference type="EC" id="5.4.99.-" evidence="5"/>
<evidence type="ECO:0000256" key="4">
    <source>
        <dbReference type="PROSITE-ProRule" id="PRU00182"/>
    </source>
</evidence>
<proteinExistence type="inferred from homology"/>
<dbReference type="PANTHER" id="PTHR47683">
    <property type="entry name" value="PSEUDOURIDINE SYNTHASE FAMILY PROTEIN-RELATED"/>
    <property type="match status" value="1"/>
</dbReference>
<comment type="caution">
    <text evidence="7">The sequence shown here is derived from an EMBL/GenBank/DDBJ whole genome shotgun (WGS) entry which is preliminary data.</text>
</comment>
<name>A0A935C455_9FIRM</name>
<dbReference type="AlphaFoldDB" id="A0A935C455"/>
<dbReference type="InterPro" id="IPR042092">
    <property type="entry name" value="PsdUridine_s_RsuA/RluB/E/F_cat"/>
</dbReference>
<evidence type="ECO:0000256" key="3">
    <source>
        <dbReference type="ARBA" id="ARBA00023235"/>
    </source>
</evidence>
<accession>A0A935C455</accession>
<feature type="domain" description="RNA-binding S4" evidence="6">
    <location>
        <begin position="3"/>
        <end position="61"/>
    </location>
</feature>
<dbReference type="SUPFAM" id="SSF55174">
    <property type="entry name" value="Alpha-L RNA-binding motif"/>
    <property type="match status" value="1"/>
</dbReference>
<evidence type="ECO:0000256" key="5">
    <source>
        <dbReference type="RuleBase" id="RU003887"/>
    </source>
</evidence>
<dbReference type="Gene3D" id="3.30.70.1560">
    <property type="entry name" value="Alpha-L RNA-binding motif"/>
    <property type="match status" value="1"/>
</dbReference>
<dbReference type="InterPro" id="IPR020094">
    <property type="entry name" value="TruA/RsuA/RluB/E/F_N"/>
</dbReference>
<evidence type="ECO:0000256" key="1">
    <source>
        <dbReference type="ARBA" id="ARBA00008348"/>
    </source>
</evidence>
<keyword evidence="8" id="KW-1185">Reference proteome</keyword>
<dbReference type="PANTHER" id="PTHR47683:SF4">
    <property type="entry name" value="PSEUDOURIDINE SYNTHASE"/>
    <property type="match status" value="1"/>
</dbReference>
<keyword evidence="2 4" id="KW-0694">RNA-binding</keyword>